<dbReference type="EMBL" id="OBQD01000002">
    <property type="protein sequence ID" value="SOC35791.1"/>
    <property type="molecule type" value="Genomic_DNA"/>
</dbReference>
<evidence type="ECO:0000313" key="4">
    <source>
        <dbReference type="EMBL" id="SOC35791.1"/>
    </source>
</evidence>
<dbReference type="InterPro" id="IPR015421">
    <property type="entry name" value="PyrdxlP-dep_Trfase_major"/>
</dbReference>
<keyword evidence="5" id="KW-1185">Reference proteome</keyword>
<sequence>MSMHKATTSGQKSELEARAAALLETERALFAQRRPRTAQIHAQSGPGFFDGVPQHWMLDWPSPFPPIIETASGVTLTDIDGNRLTDLCLGDTGAMFGHGPAPVLKALANAGARGLTTMLPSSDAHAVGKLLADRFGLPRWQLAATASDANRFAIRVARAVTGRARLLVFDGCYHGAVDDTLVDLVDGRTVSRRNLLGQVRDLGELTVSIPFNDEAALASALAANDIACVLAEPVMTNCGMILPDPSFHDTLRRLTRAAGTLLLIDETHTISTGPGGYSRLHGLEPDLMVMGKPIGGGIPVSVWGMSEAVAESLHIVRREQSGHGHSGIGTTLSGSAIQLACLRACLEEVMTDEAYRSMNARADRIAAGFKAAIAANGLEWTVSRVGARLEVVFSLHPVRNAVEARLAASDTIEQALHLSMLNLGYLLTPFHNMVLVSPALTAAEADGLVEAFVAVLGRLVKGKDA</sequence>
<dbReference type="Gene3D" id="3.40.640.10">
    <property type="entry name" value="Type I PLP-dependent aspartate aminotransferase-like (Major domain)"/>
    <property type="match status" value="1"/>
</dbReference>
<dbReference type="InterPro" id="IPR005814">
    <property type="entry name" value="Aminotrans_3"/>
</dbReference>
<dbReference type="SUPFAM" id="SSF53383">
    <property type="entry name" value="PLP-dependent transferases"/>
    <property type="match status" value="1"/>
</dbReference>
<name>A0A285U6B8_9HYPH</name>
<dbReference type="PANTHER" id="PTHR43713">
    <property type="entry name" value="GLUTAMATE-1-SEMIALDEHYDE 2,1-AMINOMUTASE"/>
    <property type="match status" value="1"/>
</dbReference>
<organism evidence="4 5">
    <name type="scientific">Rhizobium subbaraonis</name>
    <dbReference type="NCBI Taxonomy" id="908946"/>
    <lineage>
        <taxon>Bacteria</taxon>
        <taxon>Pseudomonadati</taxon>
        <taxon>Pseudomonadota</taxon>
        <taxon>Alphaproteobacteria</taxon>
        <taxon>Hyphomicrobiales</taxon>
        <taxon>Rhizobiaceae</taxon>
        <taxon>Rhizobium/Agrobacterium group</taxon>
        <taxon>Rhizobium</taxon>
    </lineage>
</organism>
<proteinExistence type="inferred from homology"/>
<evidence type="ECO:0000256" key="3">
    <source>
        <dbReference type="RuleBase" id="RU003560"/>
    </source>
</evidence>
<accession>A0A285U6B8</accession>
<keyword evidence="2 3" id="KW-0663">Pyridoxal phosphate</keyword>
<comment type="cofactor">
    <cofactor evidence="1">
        <name>pyridoxal 5'-phosphate</name>
        <dbReference type="ChEBI" id="CHEBI:597326"/>
    </cofactor>
</comment>
<comment type="similarity">
    <text evidence="3">Belongs to the class-III pyridoxal-phosphate-dependent aminotransferase family.</text>
</comment>
<evidence type="ECO:0000256" key="2">
    <source>
        <dbReference type="ARBA" id="ARBA00022898"/>
    </source>
</evidence>
<evidence type="ECO:0000256" key="1">
    <source>
        <dbReference type="ARBA" id="ARBA00001933"/>
    </source>
</evidence>
<dbReference type="GO" id="GO:0030170">
    <property type="term" value="F:pyridoxal phosphate binding"/>
    <property type="evidence" value="ECO:0007669"/>
    <property type="project" value="InterPro"/>
</dbReference>
<gene>
    <name evidence="4" type="ORF">SAMN05892877_102127</name>
</gene>
<dbReference type="AlphaFoldDB" id="A0A285U6B8"/>
<dbReference type="Proteomes" id="UP000219167">
    <property type="component" value="Unassembled WGS sequence"/>
</dbReference>
<dbReference type="NCBIfam" id="NF005453">
    <property type="entry name" value="PRK07046.1"/>
    <property type="match status" value="1"/>
</dbReference>
<dbReference type="Gene3D" id="3.90.1150.10">
    <property type="entry name" value="Aspartate Aminotransferase, domain 1"/>
    <property type="match status" value="1"/>
</dbReference>
<dbReference type="InterPro" id="IPR015424">
    <property type="entry name" value="PyrdxlP-dep_Trfase"/>
</dbReference>
<evidence type="ECO:0000313" key="5">
    <source>
        <dbReference type="Proteomes" id="UP000219167"/>
    </source>
</evidence>
<dbReference type="InterPro" id="IPR015422">
    <property type="entry name" value="PyrdxlP-dep_Trfase_small"/>
</dbReference>
<dbReference type="GO" id="GO:0008483">
    <property type="term" value="F:transaminase activity"/>
    <property type="evidence" value="ECO:0007669"/>
    <property type="project" value="InterPro"/>
</dbReference>
<dbReference type="Pfam" id="PF00202">
    <property type="entry name" value="Aminotran_3"/>
    <property type="match status" value="1"/>
</dbReference>
<protein>
    <submittedName>
        <fullName evidence="4">Glutamate-1-semialdehyde 2,1-aminomutase</fullName>
    </submittedName>
</protein>
<reference evidence="4 5" key="1">
    <citation type="submission" date="2017-08" db="EMBL/GenBank/DDBJ databases">
        <authorList>
            <person name="de Groot N.N."/>
        </authorList>
    </citation>
    <scope>NUCLEOTIDE SEQUENCE [LARGE SCALE GENOMIC DNA]</scope>
    <source>
        <strain evidence="4 5">JC85</strain>
    </source>
</reference>
<dbReference type="PANTHER" id="PTHR43713:SF3">
    <property type="entry name" value="GLUTAMATE-1-SEMIALDEHYDE 2,1-AMINOMUTASE 1, CHLOROPLASTIC-RELATED"/>
    <property type="match status" value="1"/>
</dbReference>